<dbReference type="AlphaFoldDB" id="A0A9P6MJJ4"/>
<sequence length="166" mass="18553">MTARHVDRLLGRPSPLLTAQNQDDADLVPPVSYLMPDVTDENDVNDDSHIDHSSSINHAQPQDVAQAMHASEGVNFVQKFLVTKSPRDHTNLAELHSINQRFMLGRLSAKTFVTGCGTLSTLKERNEDRAFGQVRAAPFQTGCIILEERCRHATSLELMDWKALVY</sequence>
<accession>A0A9P6MJJ4</accession>
<reference evidence="1" key="1">
    <citation type="journal article" date="2020" name="Fungal Divers.">
        <title>Resolving the Mortierellaceae phylogeny through synthesis of multi-gene phylogenetics and phylogenomics.</title>
        <authorList>
            <person name="Vandepol N."/>
            <person name="Liber J."/>
            <person name="Desiro A."/>
            <person name="Na H."/>
            <person name="Kennedy M."/>
            <person name="Barry K."/>
            <person name="Grigoriev I.V."/>
            <person name="Miller A.N."/>
            <person name="O'Donnell K."/>
            <person name="Stajich J.E."/>
            <person name="Bonito G."/>
        </authorList>
    </citation>
    <scope>NUCLEOTIDE SEQUENCE</scope>
    <source>
        <strain evidence="1">MES-2147</strain>
    </source>
</reference>
<protein>
    <submittedName>
        <fullName evidence="1">Uncharacterized protein</fullName>
    </submittedName>
</protein>
<proteinExistence type="predicted"/>
<dbReference type="Proteomes" id="UP000749646">
    <property type="component" value="Unassembled WGS sequence"/>
</dbReference>
<dbReference type="EMBL" id="JAAAHW010000221">
    <property type="protein sequence ID" value="KAG0004986.1"/>
    <property type="molecule type" value="Genomic_DNA"/>
</dbReference>
<organism evidence="1 2">
    <name type="scientific">Modicella reniformis</name>
    <dbReference type="NCBI Taxonomy" id="1440133"/>
    <lineage>
        <taxon>Eukaryota</taxon>
        <taxon>Fungi</taxon>
        <taxon>Fungi incertae sedis</taxon>
        <taxon>Mucoromycota</taxon>
        <taxon>Mortierellomycotina</taxon>
        <taxon>Mortierellomycetes</taxon>
        <taxon>Mortierellales</taxon>
        <taxon>Mortierellaceae</taxon>
        <taxon>Modicella</taxon>
    </lineage>
</organism>
<gene>
    <name evidence="1" type="ORF">BGZ65_012263</name>
</gene>
<evidence type="ECO:0000313" key="1">
    <source>
        <dbReference type="EMBL" id="KAG0004986.1"/>
    </source>
</evidence>
<comment type="caution">
    <text evidence="1">The sequence shown here is derived from an EMBL/GenBank/DDBJ whole genome shotgun (WGS) entry which is preliminary data.</text>
</comment>
<name>A0A9P6MJJ4_9FUNG</name>
<evidence type="ECO:0000313" key="2">
    <source>
        <dbReference type="Proteomes" id="UP000749646"/>
    </source>
</evidence>
<keyword evidence="2" id="KW-1185">Reference proteome</keyword>